<accession>A0A7V1LKR6</accession>
<proteinExistence type="predicted"/>
<sequence length="258" mass="30405">MKRLLAIAALMVLASCAVLKPPPRVDLVKYDYKFLLENHSRWQQSIKTLKADARITLDSPLYSGNFNAEVLRQGADSLLVTVRGPFGMNMGKVFVNKKRFVFYNQVMNQFLMGEREDFRSRRFLQFPVSVDQLMQILSVQDRFMVLKKREFEQRDGQYYLEAENGHYRYRIWFDPANLLISRVEYFDLESDRLSYYKTYENYTLIDGIYFPQLVNFVRPEEKEGLSLIFTNVEINRPVSPRAFLIEIDEAATQLDLDL</sequence>
<dbReference type="Proteomes" id="UP000886005">
    <property type="component" value="Unassembled WGS sequence"/>
</dbReference>
<gene>
    <name evidence="2" type="ORF">ENJ10_03945</name>
</gene>
<name>A0A7V1LKR6_CALAY</name>
<dbReference type="Pfam" id="PF14125">
    <property type="entry name" value="DUF4292"/>
    <property type="match status" value="1"/>
</dbReference>
<dbReference type="InterPro" id="IPR025634">
    <property type="entry name" value="DUF4292"/>
</dbReference>
<dbReference type="Gene3D" id="2.50.20.10">
    <property type="entry name" value="Lipoprotein localisation LolA/LolB/LppX"/>
    <property type="match status" value="1"/>
</dbReference>
<organism evidence="2">
    <name type="scientific">Caldithrix abyssi</name>
    <dbReference type="NCBI Taxonomy" id="187145"/>
    <lineage>
        <taxon>Bacteria</taxon>
        <taxon>Pseudomonadati</taxon>
        <taxon>Calditrichota</taxon>
        <taxon>Calditrichia</taxon>
        <taxon>Calditrichales</taxon>
        <taxon>Calditrichaceae</taxon>
        <taxon>Caldithrix</taxon>
    </lineage>
</organism>
<reference evidence="2" key="1">
    <citation type="journal article" date="2020" name="mSystems">
        <title>Genome- and Community-Level Interaction Insights into Carbon Utilization and Element Cycling Functions of Hydrothermarchaeota in Hydrothermal Sediment.</title>
        <authorList>
            <person name="Zhou Z."/>
            <person name="Liu Y."/>
            <person name="Xu W."/>
            <person name="Pan J."/>
            <person name="Luo Z.H."/>
            <person name="Li M."/>
        </authorList>
    </citation>
    <scope>NUCLEOTIDE SEQUENCE [LARGE SCALE GENOMIC DNA]</scope>
    <source>
        <strain evidence="2">HyVt-456</strain>
    </source>
</reference>
<evidence type="ECO:0000313" key="2">
    <source>
        <dbReference type="EMBL" id="HED09816.1"/>
    </source>
</evidence>
<feature type="chain" id="PRO_5030891573" evidence="1">
    <location>
        <begin position="20"/>
        <end position="258"/>
    </location>
</feature>
<feature type="signal peptide" evidence="1">
    <location>
        <begin position="1"/>
        <end position="19"/>
    </location>
</feature>
<dbReference type="PROSITE" id="PS51257">
    <property type="entry name" value="PROKAR_LIPOPROTEIN"/>
    <property type="match status" value="1"/>
</dbReference>
<dbReference type="EMBL" id="DRLD01000104">
    <property type="protein sequence ID" value="HED09816.1"/>
    <property type="molecule type" value="Genomic_DNA"/>
</dbReference>
<evidence type="ECO:0000256" key="1">
    <source>
        <dbReference type="SAM" id="SignalP"/>
    </source>
</evidence>
<comment type="caution">
    <text evidence="2">The sequence shown here is derived from an EMBL/GenBank/DDBJ whole genome shotgun (WGS) entry which is preliminary data.</text>
</comment>
<protein>
    <submittedName>
        <fullName evidence="2">DUF4292 domain-containing protein</fullName>
    </submittedName>
</protein>
<keyword evidence="1" id="KW-0732">Signal</keyword>
<dbReference type="AlphaFoldDB" id="A0A7V1LKR6"/>